<dbReference type="EMBL" id="CP035282">
    <property type="protein sequence ID" value="QAT62609.1"/>
    <property type="molecule type" value="Genomic_DNA"/>
</dbReference>
<dbReference type="Proteomes" id="UP000287969">
    <property type="component" value="Chromosome"/>
</dbReference>
<dbReference type="AlphaFoldDB" id="A0A410QFC0"/>
<protein>
    <submittedName>
        <fullName evidence="2">YjbQ family protein</fullName>
    </submittedName>
</protein>
<dbReference type="InterPro" id="IPR001602">
    <property type="entry name" value="UPF0047_YjbQ-like"/>
</dbReference>
<evidence type="ECO:0000313" key="3">
    <source>
        <dbReference type="Proteomes" id="UP000287969"/>
    </source>
</evidence>
<dbReference type="PANTHER" id="PTHR30615:SF8">
    <property type="entry name" value="UPF0047 PROTEIN C4A8.02C"/>
    <property type="match status" value="1"/>
</dbReference>
<dbReference type="InterPro" id="IPR035917">
    <property type="entry name" value="YjbQ-like_sf"/>
</dbReference>
<dbReference type="RefSeq" id="WP_128753037.1">
    <property type="nucleotide sequence ID" value="NZ_CP035282.1"/>
</dbReference>
<proteinExistence type="inferred from homology"/>
<dbReference type="Gene3D" id="2.60.120.460">
    <property type="entry name" value="YjbQ-like"/>
    <property type="match status" value="1"/>
</dbReference>
<dbReference type="Pfam" id="PF01894">
    <property type="entry name" value="YjbQ"/>
    <property type="match status" value="1"/>
</dbReference>
<comment type="similarity">
    <text evidence="1">Belongs to the UPF0047 family.</text>
</comment>
<dbReference type="SUPFAM" id="SSF111038">
    <property type="entry name" value="YjbQ-like"/>
    <property type="match status" value="1"/>
</dbReference>
<dbReference type="OrthoDB" id="9801725at2"/>
<name>A0A410QFC0_9FIRM</name>
<gene>
    <name evidence="2" type="ORF">EQM13_14060</name>
</gene>
<reference evidence="3" key="1">
    <citation type="submission" date="2019-01" db="EMBL/GenBank/DDBJ databases">
        <title>Draft genomes of a novel of Sporanaerobacter strains.</title>
        <authorList>
            <person name="Ma S."/>
        </authorList>
    </citation>
    <scope>NUCLEOTIDE SEQUENCE [LARGE SCALE GENOMIC DNA]</scope>
    <source>
        <strain evidence="3">NJN-17</strain>
    </source>
</reference>
<dbReference type="PANTHER" id="PTHR30615">
    <property type="entry name" value="UNCHARACTERIZED PROTEIN YJBQ-RELATED"/>
    <property type="match status" value="1"/>
</dbReference>
<accession>A0A410QFC0</accession>
<organism evidence="2 3">
    <name type="scientific">Acidilutibacter cellobiosedens</name>
    <dbReference type="NCBI Taxonomy" id="2507161"/>
    <lineage>
        <taxon>Bacteria</taxon>
        <taxon>Bacillati</taxon>
        <taxon>Bacillota</taxon>
        <taxon>Tissierellia</taxon>
        <taxon>Tissierellales</taxon>
        <taxon>Acidilutibacteraceae</taxon>
        <taxon>Acidilutibacter</taxon>
    </lineage>
</organism>
<evidence type="ECO:0000313" key="2">
    <source>
        <dbReference type="EMBL" id="QAT62609.1"/>
    </source>
</evidence>
<sequence length="171" mass="19486">MTVYNDELILRSNGNRVSYFEITDKVRKIVEKSGIKNGICVVASPHTTCSVFLEEYSHDRNYAGDEYLQVDLNNVLEKIIPRCVTERQYYHPGPKHIAFGDTLGSEYVPDGDRRSLLNTEAHLKGTLIGSSQTFIVQDSKLQIGGVGYIYFVDWDQNRVRDRHCKVQVLGE</sequence>
<evidence type="ECO:0000256" key="1">
    <source>
        <dbReference type="ARBA" id="ARBA00005534"/>
    </source>
</evidence>
<keyword evidence="3" id="KW-1185">Reference proteome</keyword>
<dbReference type="KEGG" id="spoa:EQM13_14060"/>